<dbReference type="AlphaFoldDB" id="A0AAP9DYN3"/>
<proteinExistence type="inferred from homology"/>
<feature type="transmembrane region" description="Helical" evidence="8">
    <location>
        <begin position="97"/>
        <end position="116"/>
    </location>
</feature>
<accession>A0AAP9DYN3</accession>
<keyword evidence="5 8" id="KW-1133">Transmembrane helix</keyword>
<dbReference type="InterPro" id="IPR000620">
    <property type="entry name" value="EamA_dom"/>
</dbReference>
<dbReference type="Proteomes" id="UP000315377">
    <property type="component" value="Chromosome"/>
</dbReference>
<evidence type="ECO:0000313" key="11">
    <source>
        <dbReference type="Proteomes" id="UP000315377"/>
    </source>
</evidence>
<feature type="transmembrane region" description="Helical" evidence="8">
    <location>
        <begin position="35"/>
        <end position="54"/>
    </location>
</feature>
<sequence length="334" mass="35419">MNRTRLSELCLLITALIWGSTFLIVQRALDDVSSLAFNAARFAGAALLFLLLMLASGRLRRSRWDAGLLLHGSVLGLWLFGAFSLQTAGLQYTTSTNTGFITGMSVVFVPFASLLIAKQRLSAATWMAAGAAFAGLYLLAVDGGSLSLNRGDILVFFGAVCFALHIAVTALYAPRHETMPLVTVQFATVGVLAALLSGLTETAAPLGERLAGFAKPEVLIALLVSVLLSTGFAYWAQTWCQQHTSAARVAIIFATEPVFAALTGVIFAGERLGWSAVLGCALILGGMLYAELAERRPADAPPQRQPDAPPQRKPDAPAPGEDRSPRQGSGRRSS</sequence>
<protein>
    <submittedName>
        <fullName evidence="10">DMT family transporter</fullName>
    </submittedName>
</protein>
<feature type="domain" description="EamA" evidence="9">
    <location>
        <begin position="8"/>
        <end position="139"/>
    </location>
</feature>
<reference evidence="10 11" key="1">
    <citation type="submission" date="2019-07" db="EMBL/GenBank/DDBJ databases">
        <title>Paenibacillus thiaminolyticus NRRL B-4156.</title>
        <authorList>
            <person name="Hehnly C."/>
            <person name="Zhang L."/>
        </authorList>
    </citation>
    <scope>NUCLEOTIDE SEQUENCE [LARGE SCALE GENOMIC DNA]</scope>
    <source>
        <strain evidence="10 11">NRRL B-4156</strain>
    </source>
</reference>
<evidence type="ECO:0000256" key="2">
    <source>
        <dbReference type="ARBA" id="ARBA00007362"/>
    </source>
</evidence>
<feature type="transmembrane region" description="Helical" evidence="8">
    <location>
        <begin position="180"/>
        <end position="199"/>
    </location>
</feature>
<dbReference type="PANTHER" id="PTHR42920:SF5">
    <property type="entry name" value="EAMA DOMAIN-CONTAINING PROTEIN"/>
    <property type="match status" value="1"/>
</dbReference>
<feature type="compositionally biased region" description="Pro residues" evidence="7">
    <location>
        <begin position="299"/>
        <end position="309"/>
    </location>
</feature>
<dbReference type="InterPro" id="IPR037185">
    <property type="entry name" value="EmrE-like"/>
</dbReference>
<dbReference type="GO" id="GO:0005886">
    <property type="term" value="C:plasma membrane"/>
    <property type="evidence" value="ECO:0007669"/>
    <property type="project" value="UniProtKB-SubCell"/>
</dbReference>
<dbReference type="InterPro" id="IPR051258">
    <property type="entry name" value="Diverse_Substrate_Transporter"/>
</dbReference>
<evidence type="ECO:0000256" key="8">
    <source>
        <dbReference type="SAM" id="Phobius"/>
    </source>
</evidence>
<evidence type="ECO:0000256" key="5">
    <source>
        <dbReference type="ARBA" id="ARBA00022989"/>
    </source>
</evidence>
<feature type="region of interest" description="Disordered" evidence="7">
    <location>
        <begin position="295"/>
        <end position="334"/>
    </location>
</feature>
<dbReference type="EMBL" id="CP041405">
    <property type="protein sequence ID" value="QDM46664.1"/>
    <property type="molecule type" value="Genomic_DNA"/>
</dbReference>
<gene>
    <name evidence="10" type="ORF">FLT43_26795</name>
</gene>
<keyword evidence="6 8" id="KW-0472">Membrane</keyword>
<name>A0AAP9DYN3_PANTH</name>
<feature type="transmembrane region" description="Helical" evidence="8">
    <location>
        <begin position="66"/>
        <end position="85"/>
    </location>
</feature>
<feature type="transmembrane region" description="Helical" evidence="8">
    <location>
        <begin position="219"/>
        <end position="237"/>
    </location>
</feature>
<evidence type="ECO:0000259" key="9">
    <source>
        <dbReference type="Pfam" id="PF00892"/>
    </source>
</evidence>
<evidence type="ECO:0000313" key="10">
    <source>
        <dbReference type="EMBL" id="QDM46664.1"/>
    </source>
</evidence>
<feature type="transmembrane region" description="Helical" evidence="8">
    <location>
        <begin position="153"/>
        <end position="173"/>
    </location>
</feature>
<dbReference type="Pfam" id="PF00892">
    <property type="entry name" value="EamA"/>
    <property type="match status" value="2"/>
</dbReference>
<dbReference type="RefSeq" id="WP_087442949.1">
    <property type="nucleotide sequence ID" value="NZ_CABMNB010000029.1"/>
</dbReference>
<feature type="transmembrane region" description="Helical" evidence="8">
    <location>
        <begin position="9"/>
        <end position="29"/>
    </location>
</feature>
<feature type="domain" description="EamA" evidence="9">
    <location>
        <begin position="150"/>
        <end position="288"/>
    </location>
</feature>
<dbReference type="GeneID" id="76999573"/>
<dbReference type="SUPFAM" id="SSF103481">
    <property type="entry name" value="Multidrug resistance efflux transporter EmrE"/>
    <property type="match status" value="2"/>
</dbReference>
<feature type="transmembrane region" description="Helical" evidence="8">
    <location>
        <begin position="123"/>
        <end position="141"/>
    </location>
</feature>
<comment type="subcellular location">
    <subcellularLocation>
        <location evidence="1">Cell membrane</location>
        <topology evidence="1">Multi-pass membrane protein</topology>
    </subcellularLocation>
</comment>
<evidence type="ECO:0000256" key="1">
    <source>
        <dbReference type="ARBA" id="ARBA00004651"/>
    </source>
</evidence>
<dbReference type="PANTHER" id="PTHR42920">
    <property type="entry name" value="OS03G0707200 PROTEIN-RELATED"/>
    <property type="match status" value="1"/>
</dbReference>
<keyword evidence="3" id="KW-1003">Cell membrane</keyword>
<comment type="similarity">
    <text evidence="2">Belongs to the EamA transporter family.</text>
</comment>
<evidence type="ECO:0000256" key="4">
    <source>
        <dbReference type="ARBA" id="ARBA00022692"/>
    </source>
</evidence>
<feature type="transmembrane region" description="Helical" evidence="8">
    <location>
        <begin position="249"/>
        <end position="268"/>
    </location>
</feature>
<feature type="transmembrane region" description="Helical" evidence="8">
    <location>
        <begin position="274"/>
        <end position="292"/>
    </location>
</feature>
<evidence type="ECO:0000256" key="6">
    <source>
        <dbReference type="ARBA" id="ARBA00023136"/>
    </source>
</evidence>
<keyword evidence="4 8" id="KW-0812">Transmembrane</keyword>
<evidence type="ECO:0000256" key="7">
    <source>
        <dbReference type="SAM" id="MobiDB-lite"/>
    </source>
</evidence>
<organism evidence="10 11">
    <name type="scientific">Paenibacillus thiaminolyticus</name>
    <name type="common">Bacillus thiaminolyticus</name>
    <dbReference type="NCBI Taxonomy" id="49283"/>
    <lineage>
        <taxon>Bacteria</taxon>
        <taxon>Bacillati</taxon>
        <taxon>Bacillota</taxon>
        <taxon>Bacilli</taxon>
        <taxon>Bacillales</taxon>
        <taxon>Paenibacillaceae</taxon>
        <taxon>Paenibacillus</taxon>
    </lineage>
</organism>
<evidence type="ECO:0000256" key="3">
    <source>
        <dbReference type="ARBA" id="ARBA00022475"/>
    </source>
</evidence>
<feature type="compositionally biased region" description="Basic and acidic residues" evidence="7">
    <location>
        <begin position="310"/>
        <end position="325"/>
    </location>
</feature>